<feature type="compositionally biased region" description="Pro residues" evidence="3">
    <location>
        <begin position="52"/>
        <end position="62"/>
    </location>
</feature>
<dbReference type="Gene3D" id="2.40.50.140">
    <property type="entry name" value="Nucleic acid-binding proteins"/>
    <property type="match status" value="1"/>
</dbReference>
<feature type="region of interest" description="Disordered" evidence="3">
    <location>
        <begin position="382"/>
        <end position="429"/>
    </location>
</feature>
<dbReference type="InterPro" id="IPR011344">
    <property type="entry name" value="ssDNA-bd"/>
</dbReference>
<evidence type="ECO:0000313" key="4">
    <source>
        <dbReference type="EMBL" id="KAK9937112.1"/>
    </source>
</evidence>
<evidence type="ECO:0000256" key="3">
    <source>
        <dbReference type="SAM" id="MobiDB-lite"/>
    </source>
</evidence>
<feature type="compositionally biased region" description="Low complexity" evidence="3">
    <location>
        <begin position="25"/>
        <end position="51"/>
    </location>
</feature>
<evidence type="ECO:0000256" key="1">
    <source>
        <dbReference type="ARBA" id="ARBA00023125"/>
    </source>
</evidence>
<organism evidence="4 5">
    <name type="scientific">Rubus argutus</name>
    <name type="common">Southern blackberry</name>
    <dbReference type="NCBI Taxonomy" id="59490"/>
    <lineage>
        <taxon>Eukaryota</taxon>
        <taxon>Viridiplantae</taxon>
        <taxon>Streptophyta</taxon>
        <taxon>Embryophyta</taxon>
        <taxon>Tracheophyta</taxon>
        <taxon>Spermatophyta</taxon>
        <taxon>Magnoliopsida</taxon>
        <taxon>eudicotyledons</taxon>
        <taxon>Gunneridae</taxon>
        <taxon>Pentapetalae</taxon>
        <taxon>rosids</taxon>
        <taxon>fabids</taxon>
        <taxon>Rosales</taxon>
        <taxon>Rosaceae</taxon>
        <taxon>Rosoideae</taxon>
        <taxon>Rosoideae incertae sedis</taxon>
        <taxon>Rubus</taxon>
    </lineage>
</organism>
<proteinExistence type="predicted"/>
<dbReference type="Proteomes" id="UP001457282">
    <property type="component" value="Unassembled WGS sequence"/>
</dbReference>
<dbReference type="SUPFAM" id="SSF50249">
    <property type="entry name" value="Nucleic acid-binding proteins"/>
    <property type="match status" value="1"/>
</dbReference>
<feature type="compositionally biased region" description="Basic and acidic residues" evidence="3">
    <location>
        <begin position="420"/>
        <end position="429"/>
    </location>
</feature>
<name>A0AAW1XNC4_RUBAR</name>
<comment type="caution">
    <text evidence="4">The sequence shown here is derived from an EMBL/GenBank/DDBJ whole genome shotgun (WGS) entry which is preliminary data.</text>
</comment>
<dbReference type="PANTHER" id="PTHR10302">
    <property type="entry name" value="SINGLE-STRANDED DNA-BINDING PROTEIN"/>
    <property type="match status" value="1"/>
</dbReference>
<sequence length="429" mass="48865">MNSLCRSIPSRKRLLLPLLQSHYSTTTTTAAKPTKPKTPNTYTITTPRFTPKSPPQGPPPKADFPRPSEVPFQPKVANCVRLIGHVRTPLQVHTTPDGTFWASTVLTTSSSSQSLRIPIIFEGDLAHIASLHVKDSDFVFIAGNLRSDLNHVNASGGETHLQVMVRTLNFVEKSFPINKTSKDGTEERTFDHTVGSEKEDMNESLKDVLVWKDLLAKPHEWWDVRSKEGSPKTAAFERKSNGELRMIDDSTPEWIQHKLDSLTFDQKPISHSSETSLKKDEDSTLGTWRDLLDNPKQWNDYRDQKLNGLVKRNHPDFKRKDGGHSLWFNKAPQWVLSEVESKKFDVQIQKSKQANERRGDKSWKDLVENPEKWWDNRLSKRNEKAPDFKHKETGEGLWLNSSPGWALPMLPPLTTQKNATSDDRETPLP</sequence>
<feature type="region of interest" description="Disordered" evidence="3">
    <location>
        <begin position="25"/>
        <end position="69"/>
    </location>
</feature>
<dbReference type="PANTHER" id="PTHR10302:SF23">
    <property type="entry name" value="PROTEIN OSB4, CHLOROPLASTIC"/>
    <property type="match status" value="1"/>
</dbReference>
<dbReference type="GO" id="GO:0042645">
    <property type="term" value="C:mitochondrial nucleoid"/>
    <property type="evidence" value="ECO:0007669"/>
    <property type="project" value="TreeGrafter"/>
</dbReference>
<gene>
    <name evidence="4" type="ORF">M0R45_013927</name>
</gene>
<keyword evidence="5" id="KW-1185">Reference proteome</keyword>
<reference evidence="4 5" key="1">
    <citation type="journal article" date="2023" name="G3 (Bethesda)">
        <title>A chromosome-length genome assembly and annotation of blackberry (Rubus argutus, cv. 'Hillquist').</title>
        <authorList>
            <person name="Bruna T."/>
            <person name="Aryal R."/>
            <person name="Dudchenko O."/>
            <person name="Sargent D.J."/>
            <person name="Mead D."/>
            <person name="Buti M."/>
            <person name="Cavallini A."/>
            <person name="Hytonen T."/>
            <person name="Andres J."/>
            <person name="Pham M."/>
            <person name="Weisz D."/>
            <person name="Mascagni F."/>
            <person name="Usai G."/>
            <person name="Natali L."/>
            <person name="Bassil N."/>
            <person name="Fernandez G.E."/>
            <person name="Lomsadze A."/>
            <person name="Armour M."/>
            <person name="Olukolu B."/>
            <person name="Poorten T."/>
            <person name="Britton C."/>
            <person name="Davik J."/>
            <person name="Ashrafi H."/>
            <person name="Aiden E.L."/>
            <person name="Borodovsky M."/>
            <person name="Worthington M."/>
        </authorList>
    </citation>
    <scope>NUCLEOTIDE SEQUENCE [LARGE SCALE GENOMIC DNA]</scope>
    <source>
        <strain evidence="4">PI 553951</strain>
    </source>
</reference>
<protein>
    <submittedName>
        <fullName evidence="4">Uncharacterized protein</fullName>
    </submittedName>
</protein>
<keyword evidence="1 2" id="KW-0238">DNA-binding</keyword>
<accession>A0AAW1XNC4</accession>
<dbReference type="PROSITE" id="PS50935">
    <property type="entry name" value="SSB"/>
    <property type="match status" value="1"/>
</dbReference>
<dbReference type="GO" id="GO:0003697">
    <property type="term" value="F:single-stranded DNA binding"/>
    <property type="evidence" value="ECO:0007669"/>
    <property type="project" value="InterPro"/>
</dbReference>
<dbReference type="AlphaFoldDB" id="A0AAW1XNC4"/>
<feature type="compositionally biased region" description="Basic and acidic residues" evidence="3">
    <location>
        <begin position="382"/>
        <end position="394"/>
    </location>
</feature>
<dbReference type="EMBL" id="JBEDUW010000003">
    <property type="protein sequence ID" value="KAK9937112.1"/>
    <property type="molecule type" value="Genomic_DNA"/>
</dbReference>
<evidence type="ECO:0000313" key="5">
    <source>
        <dbReference type="Proteomes" id="UP001457282"/>
    </source>
</evidence>
<dbReference type="InterPro" id="IPR000424">
    <property type="entry name" value="Primosome_PriB/ssb"/>
</dbReference>
<dbReference type="GO" id="GO:0006264">
    <property type="term" value="P:mitochondrial DNA replication"/>
    <property type="evidence" value="ECO:0007669"/>
    <property type="project" value="TreeGrafter"/>
</dbReference>
<evidence type="ECO:0000256" key="2">
    <source>
        <dbReference type="PROSITE-ProRule" id="PRU00252"/>
    </source>
</evidence>
<dbReference type="InterPro" id="IPR012340">
    <property type="entry name" value="NA-bd_OB-fold"/>
</dbReference>